<keyword evidence="2" id="KW-1185">Reference proteome</keyword>
<protein>
    <submittedName>
        <fullName evidence="1">Uncharacterized protein</fullName>
    </submittedName>
</protein>
<dbReference type="AlphaFoldDB" id="A0A8X6Q5F8"/>
<name>A0A8X6Q5F8_NEPPI</name>
<comment type="caution">
    <text evidence="1">The sequence shown here is derived from an EMBL/GenBank/DDBJ whole genome shotgun (WGS) entry which is preliminary data.</text>
</comment>
<evidence type="ECO:0000313" key="1">
    <source>
        <dbReference type="EMBL" id="GFU01070.1"/>
    </source>
</evidence>
<feature type="non-terminal residue" evidence="1">
    <location>
        <position position="1"/>
    </location>
</feature>
<organism evidence="1 2">
    <name type="scientific">Nephila pilipes</name>
    <name type="common">Giant wood spider</name>
    <name type="synonym">Nephila maculata</name>
    <dbReference type="NCBI Taxonomy" id="299642"/>
    <lineage>
        <taxon>Eukaryota</taxon>
        <taxon>Metazoa</taxon>
        <taxon>Ecdysozoa</taxon>
        <taxon>Arthropoda</taxon>
        <taxon>Chelicerata</taxon>
        <taxon>Arachnida</taxon>
        <taxon>Araneae</taxon>
        <taxon>Araneomorphae</taxon>
        <taxon>Entelegynae</taxon>
        <taxon>Araneoidea</taxon>
        <taxon>Nephilidae</taxon>
        <taxon>Nephila</taxon>
    </lineage>
</organism>
<proteinExistence type="predicted"/>
<accession>A0A8X6Q5F8</accession>
<dbReference type="Proteomes" id="UP000887013">
    <property type="component" value="Unassembled WGS sequence"/>
</dbReference>
<sequence length="115" mass="13873">GELVLSDFADMWKRWWILSLHCNPFHFADHCSFPLSVSVSVRGERELRTDASIERLFRYPDGASYPLILDYSLRTLQCYFRKFLPFSSDTNRYRQWKRTMNSKMKWITMKTQDPH</sequence>
<reference evidence="1" key="1">
    <citation type="submission" date="2020-08" db="EMBL/GenBank/DDBJ databases">
        <title>Multicomponent nature underlies the extraordinary mechanical properties of spider dragline silk.</title>
        <authorList>
            <person name="Kono N."/>
            <person name="Nakamura H."/>
            <person name="Mori M."/>
            <person name="Yoshida Y."/>
            <person name="Ohtoshi R."/>
            <person name="Malay A.D."/>
            <person name="Moran D.A.P."/>
            <person name="Tomita M."/>
            <person name="Numata K."/>
            <person name="Arakawa K."/>
        </authorList>
    </citation>
    <scope>NUCLEOTIDE SEQUENCE</scope>
</reference>
<dbReference type="EMBL" id="BMAW01027204">
    <property type="protein sequence ID" value="GFU01070.1"/>
    <property type="molecule type" value="Genomic_DNA"/>
</dbReference>
<gene>
    <name evidence="1" type="ORF">NPIL_137261</name>
</gene>
<evidence type="ECO:0000313" key="2">
    <source>
        <dbReference type="Proteomes" id="UP000887013"/>
    </source>
</evidence>